<evidence type="ECO:0000313" key="11">
    <source>
        <dbReference type="EMBL" id="PWR17791.1"/>
    </source>
</evidence>
<feature type="transmembrane region" description="Helical" evidence="9">
    <location>
        <begin position="222"/>
        <end position="242"/>
    </location>
</feature>
<evidence type="ECO:0000256" key="4">
    <source>
        <dbReference type="ARBA" id="ARBA00022475"/>
    </source>
</evidence>
<evidence type="ECO:0000256" key="5">
    <source>
        <dbReference type="ARBA" id="ARBA00022692"/>
    </source>
</evidence>
<evidence type="ECO:0000256" key="2">
    <source>
        <dbReference type="ARBA" id="ARBA00009306"/>
    </source>
</evidence>
<feature type="transmembrane region" description="Helical" evidence="9">
    <location>
        <begin position="12"/>
        <end position="34"/>
    </location>
</feature>
<feature type="transmembrane region" description="Helical" evidence="9">
    <location>
        <begin position="73"/>
        <end position="95"/>
    </location>
</feature>
<dbReference type="PANTHER" id="PTHR30151:SF25">
    <property type="entry name" value="TAURINE TRANSPORT SYSTEM PERMEASE PROTEIN TAUC"/>
    <property type="match status" value="1"/>
</dbReference>
<dbReference type="PROSITE" id="PS50928">
    <property type="entry name" value="ABC_TM1"/>
    <property type="match status" value="1"/>
</dbReference>
<reference evidence="12" key="1">
    <citation type="submission" date="2018-05" db="EMBL/GenBank/DDBJ databases">
        <title>Zavarzinia sp. HR-AS.</title>
        <authorList>
            <person name="Lee Y."/>
            <person name="Jeon C.O."/>
        </authorList>
    </citation>
    <scope>NUCLEOTIDE SEQUENCE [LARGE SCALE GENOMIC DNA]</scope>
    <source>
        <strain evidence="12">DSM 1231</strain>
    </source>
</reference>
<dbReference type="CDD" id="cd06261">
    <property type="entry name" value="TM_PBP2"/>
    <property type="match status" value="1"/>
</dbReference>
<dbReference type="PANTHER" id="PTHR30151">
    <property type="entry name" value="ALKANE SULFONATE ABC TRANSPORTER-RELATED, MEMBRANE SUBUNIT"/>
    <property type="match status" value="1"/>
</dbReference>
<evidence type="ECO:0000256" key="3">
    <source>
        <dbReference type="ARBA" id="ARBA00022448"/>
    </source>
</evidence>
<dbReference type="GO" id="GO:0010438">
    <property type="term" value="P:cellular response to sulfur starvation"/>
    <property type="evidence" value="ECO:0007669"/>
    <property type="project" value="TreeGrafter"/>
</dbReference>
<evidence type="ECO:0000256" key="1">
    <source>
        <dbReference type="ARBA" id="ARBA00004651"/>
    </source>
</evidence>
<feature type="transmembrane region" description="Helical" evidence="9">
    <location>
        <begin position="172"/>
        <end position="193"/>
    </location>
</feature>
<keyword evidence="7 9" id="KW-0472">Membrane</keyword>
<proteinExistence type="inferred from homology"/>
<evidence type="ECO:0000256" key="7">
    <source>
        <dbReference type="ARBA" id="ARBA00023136"/>
    </source>
</evidence>
<comment type="caution">
    <text evidence="11">The sequence shown here is derived from an EMBL/GenBank/DDBJ whole genome shotgun (WGS) entry which is preliminary data.</text>
</comment>
<dbReference type="AlphaFoldDB" id="A0A317DSZ0"/>
<feature type="domain" description="ABC transmembrane type-1" evidence="10">
    <location>
        <begin position="66"/>
        <end position="246"/>
    </location>
</feature>
<comment type="subcellular location">
    <subcellularLocation>
        <location evidence="1 9">Cell membrane</location>
        <topology evidence="1 9">Multi-pass membrane protein</topology>
    </subcellularLocation>
</comment>
<dbReference type="InterPro" id="IPR035906">
    <property type="entry name" value="MetI-like_sf"/>
</dbReference>
<name>A0A317DSZ0_9PROT</name>
<dbReference type="GO" id="GO:0005886">
    <property type="term" value="C:plasma membrane"/>
    <property type="evidence" value="ECO:0007669"/>
    <property type="project" value="UniProtKB-SubCell"/>
</dbReference>
<dbReference type="SUPFAM" id="SSF161098">
    <property type="entry name" value="MetI-like"/>
    <property type="match status" value="1"/>
</dbReference>
<feature type="transmembrane region" description="Helical" evidence="9">
    <location>
        <begin position="107"/>
        <end position="126"/>
    </location>
</feature>
<dbReference type="FunFam" id="1.10.3720.10:FF:000003">
    <property type="entry name" value="Aliphatic sulfonate ABC transporter permease"/>
    <property type="match status" value="1"/>
</dbReference>
<evidence type="ECO:0000256" key="8">
    <source>
        <dbReference type="ARBA" id="ARBA00056719"/>
    </source>
</evidence>
<organism evidence="11 12">
    <name type="scientific">Zavarzinia compransoris</name>
    <dbReference type="NCBI Taxonomy" id="1264899"/>
    <lineage>
        <taxon>Bacteria</taxon>
        <taxon>Pseudomonadati</taxon>
        <taxon>Pseudomonadota</taxon>
        <taxon>Alphaproteobacteria</taxon>
        <taxon>Rhodospirillales</taxon>
        <taxon>Zavarziniaceae</taxon>
        <taxon>Zavarzinia</taxon>
    </lineage>
</organism>
<dbReference type="InterPro" id="IPR000515">
    <property type="entry name" value="MetI-like"/>
</dbReference>
<sequence length="261" mass="26787">MSTGSKAEYFRWLPLATVAALVGLWWLAAVLKVVSPVFLPSPLAVARRLYGIATEGYVDGTLLQHGLASLGRVAAALAASIAVAVPAGFAIGLSRVGRGVLDPIIELLRPIPPLAYLPLIVIWLGIGEVSKVTVIALAMIPPIALSAAAGVRGVAADRVEAALALGASRAQVIGLVVLPSSLPGILTGIRIGLGAGWTTLVAAELVAATRGLGFMIKSGADFLVTDVVIGGILVIAGIALLMELAMRRLEARLTPWAKTFG</sequence>
<dbReference type="OrthoDB" id="9799271at2"/>
<evidence type="ECO:0000259" key="10">
    <source>
        <dbReference type="PROSITE" id="PS50928"/>
    </source>
</evidence>
<dbReference type="Gene3D" id="1.10.3720.10">
    <property type="entry name" value="MetI-like"/>
    <property type="match status" value="1"/>
</dbReference>
<evidence type="ECO:0000256" key="9">
    <source>
        <dbReference type="RuleBase" id="RU363032"/>
    </source>
</evidence>
<dbReference type="Proteomes" id="UP000246077">
    <property type="component" value="Unassembled WGS sequence"/>
</dbReference>
<comment type="function">
    <text evidence="8">Probably part of an ABC transporter complex. Probably responsible for the translocation of the substrate across the membrane.</text>
</comment>
<keyword evidence="6 9" id="KW-1133">Transmembrane helix</keyword>
<comment type="similarity">
    <text evidence="2 9">Belongs to the binding-protein-dependent transport system permease family.</text>
</comment>
<feature type="transmembrane region" description="Helical" evidence="9">
    <location>
        <begin position="132"/>
        <end position="151"/>
    </location>
</feature>
<dbReference type="EMBL" id="QGLF01000008">
    <property type="protein sequence ID" value="PWR17791.1"/>
    <property type="molecule type" value="Genomic_DNA"/>
</dbReference>
<accession>A0A317DSZ0</accession>
<evidence type="ECO:0000256" key="6">
    <source>
        <dbReference type="ARBA" id="ARBA00022989"/>
    </source>
</evidence>
<keyword evidence="5 9" id="KW-0812">Transmembrane</keyword>
<keyword evidence="3 9" id="KW-0813">Transport</keyword>
<keyword evidence="4" id="KW-1003">Cell membrane</keyword>
<protein>
    <submittedName>
        <fullName evidence="11">Taurine ABC transporter permease</fullName>
    </submittedName>
</protein>
<dbReference type="GO" id="GO:0042918">
    <property type="term" value="P:alkanesulfonate transmembrane transport"/>
    <property type="evidence" value="ECO:0007669"/>
    <property type="project" value="UniProtKB-ARBA"/>
</dbReference>
<dbReference type="Pfam" id="PF00528">
    <property type="entry name" value="BPD_transp_1"/>
    <property type="match status" value="1"/>
</dbReference>
<dbReference type="RefSeq" id="WP_109923319.1">
    <property type="nucleotide sequence ID" value="NZ_QGLF01000008.1"/>
</dbReference>
<evidence type="ECO:0000313" key="12">
    <source>
        <dbReference type="Proteomes" id="UP000246077"/>
    </source>
</evidence>
<keyword evidence="12" id="KW-1185">Reference proteome</keyword>
<gene>
    <name evidence="11" type="ORF">DKG75_21855</name>
</gene>